<dbReference type="AlphaFoldDB" id="A0A545TI96"/>
<organism evidence="3 4">
    <name type="scientific">Aliikangiella marina</name>
    <dbReference type="NCBI Taxonomy" id="1712262"/>
    <lineage>
        <taxon>Bacteria</taxon>
        <taxon>Pseudomonadati</taxon>
        <taxon>Pseudomonadota</taxon>
        <taxon>Gammaproteobacteria</taxon>
        <taxon>Oceanospirillales</taxon>
        <taxon>Pleioneaceae</taxon>
        <taxon>Aliikangiella</taxon>
    </lineage>
</organism>
<dbReference type="RefSeq" id="WP_142888256.1">
    <property type="nucleotide sequence ID" value="NZ_VIKR01000001.1"/>
</dbReference>
<dbReference type="Gene3D" id="2.60.40.1190">
    <property type="match status" value="1"/>
</dbReference>
<feature type="domain" description="DUF5916" evidence="2">
    <location>
        <begin position="289"/>
        <end position="362"/>
    </location>
</feature>
<dbReference type="CDD" id="cd09618">
    <property type="entry name" value="CBM9_like_2"/>
    <property type="match status" value="1"/>
</dbReference>
<dbReference type="InterPro" id="IPR010502">
    <property type="entry name" value="Carb-bd_dom_fam9"/>
</dbReference>
<dbReference type="GO" id="GO:0016052">
    <property type="term" value="P:carbohydrate catabolic process"/>
    <property type="evidence" value="ECO:0007669"/>
    <property type="project" value="InterPro"/>
</dbReference>
<dbReference type="GO" id="GO:0004553">
    <property type="term" value="F:hydrolase activity, hydrolyzing O-glycosyl compounds"/>
    <property type="evidence" value="ECO:0007669"/>
    <property type="project" value="InterPro"/>
</dbReference>
<dbReference type="InterPro" id="IPR045670">
    <property type="entry name" value="DUF5916"/>
</dbReference>
<sequence>MTLATGNRTGESEPSNIICGKRFVRFFSCFMVCLLLCRPHVIEAAEDKSEITEVKIPKLTAELSLDGELTDSVWKSARQFDLKFEVEPAENIVAPQKTVAYLFEDGQNLYIGIEAYDTRADQIRAYLSDRDSIQASDHIIIKLDTFNDSRRAFEFAINPLGIQADSIIDEKSGNSDDSWDAIWYSAGRVTDSGYVIEIQIPFKALRFEESDTLKRWGISFSRIWPRNVIHEFSNAPRDRNISCEICQYDKIVGFENAQAPTNITLIPSLTLVESEARDVQAAVPVWTEVATEDKASLDFRWGISQEAYLNATINPDFSQVEADALQLDVNNLSALFLTEKRPFFQDGADFFRSWSRLVYTRIFEEPEYGVKLTGKSDRHSYAFMALEDKHTNLLIPYEYGADLVRLENYQSSSQIFRYSYDIGDRGNLGTTFTNREADGFHSWMLGIDGKYWFSDSDFIRFQVMNSETDYPQEVLALMPSQAASISGNAYSVNYTHQQRDWSWDITHHYFDEDFRADAGFISFGNWTRNGLKVNRFFYPEDESSWWKKFRITGGVIQSEEIDGTPIEDFNELIIETSAIYQSLFGFQIVQNDLTYIDESLLNQAQTSFDLRRYDAWLEFQPVAGLDLLFERIWGDTVDYSNANPAEEDTVIVSADYQISAAVNSELEFITQTLESLGTELYTVDITNLKVAYQINENSFVRLTLQHQDLKSSANRERLASQLIYSYKVNPFTLFYLGYSDRYRTQIASNDLLRDSKTLFMKFSYAWQL</sequence>
<evidence type="ECO:0000259" key="2">
    <source>
        <dbReference type="Pfam" id="PF19313"/>
    </source>
</evidence>
<gene>
    <name evidence="3" type="ORF">FLL45_02790</name>
</gene>
<dbReference type="SUPFAM" id="SSF49344">
    <property type="entry name" value="CBD9-like"/>
    <property type="match status" value="1"/>
</dbReference>
<evidence type="ECO:0000259" key="1">
    <source>
        <dbReference type="Pfam" id="PF06452"/>
    </source>
</evidence>
<dbReference type="Proteomes" id="UP000317839">
    <property type="component" value="Unassembled WGS sequence"/>
</dbReference>
<name>A0A545TI96_9GAMM</name>
<dbReference type="Pfam" id="PF19313">
    <property type="entry name" value="DUF5916"/>
    <property type="match status" value="1"/>
</dbReference>
<dbReference type="GO" id="GO:0030246">
    <property type="term" value="F:carbohydrate binding"/>
    <property type="evidence" value="ECO:0007669"/>
    <property type="project" value="InterPro"/>
</dbReference>
<keyword evidence="4" id="KW-1185">Reference proteome</keyword>
<reference evidence="3 4" key="1">
    <citation type="submission" date="2019-06" db="EMBL/GenBank/DDBJ databases">
        <title>Draft genome of Aliikangiella marina GYP-15.</title>
        <authorList>
            <person name="Wang G."/>
        </authorList>
    </citation>
    <scope>NUCLEOTIDE SEQUENCE [LARGE SCALE GENOMIC DNA]</scope>
    <source>
        <strain evidence="3 4">GYP-15</strain>
    </source>
</reference>
<dbReference type="EMBL" id="VIKR01000001">
    <property type="protein sequence ID" value="TQV76896.1"/>
    <property type="molecule type" value="Genomic_DNA"/>
</dbReference>
<dbReference type="Pfam" id="PF06452">
    <property type="entry name" value="CBM9_1"/>
    <property type="match status" value="1"/>
</dbReference>
<evidence type="ECO:0000313" key="4">
    <source>
        <dbReference type="Proteomes" id="UP000317839"/>
    </source>
</evidence>
<evidence type="ECO:0000313" key="3">
    <source>
        <dbReference type="EMBL" id="TQV76896.1"/>
    </source>
</evidence>
<comment type="caution">
    <text evidence="3">The sequence shown here is derived from an EMBL/GenBank/DDBJ whole genome shotgun (WGS) entry which is preliminary data.</text>
</comment>
<protein>
    <submittedName>
        <fullName evidence="3">Carbohydrate binding family 9 domain-containing protein</fullName>
    </submittedName>
</protein>
<accession>A0A545TI96</accession>
<dbReference type="OrthoDB" id="9786766at2"/>
<feature type="domain" description="Carbohydrate-binding" evidence="1">
    <location>
        <begin position="65"/>
        <end position="214"/>
    </location>
</feature>
<proteinExistence type="predicted"/>